<accession>A0A0T5NTG0</accession>
<proteinExistence type="predicted"/>
<evidence type="ECO:0000313" key="3">
    <source>
        <dbReference type="EMBL" id="QEW29833.1"/>
    </source>
</evidence>
<reference evidence="3 5" key="2">
    <citation type="submission" date="2018-08" db="EMBL/GenBank/DDBJ databases">
        <title>Genetic Globetrotter - A new plasmid hitch-hiking vast phylogenetic and geographic distances.</title>
        <authorList>
            <person name="Vollmers J."/>
            <person name="Petersen J."/>
        </authorList>
    </citation>
    <scope>NUCLEOTIDE SEQUENCE [LARGE SCALE GENOMIC DNA]</scope>
    <source>
        <strain evidence="3 5">DSM 26383</strain>
        <plasmid evidence="5">pridsm_01</plasmid>
        <plasmid evidence="3">pRIdsm_01</plasmid>
    </source>
</reference>
<evidence type="ECO:0000313" key="2">
    <source>
        <dbReference type="EMBL" id="KRS12232.1"/>
    </source>
</evidence>
<gene>
    <name evidence="3" type="ORF">RIdsm_05679</name>
    <name evidence="2" type="ORF">XM52_28280</name>
</gene>
<evidence type="ECO:0000313" key="5">
    <source>
        <dbReference type="Proteomes" id="UP000325785"/>
    </source>
</evidence>
<dbReference type="EMBL" id="CP031599">
    <property type="protein sequence ID" value="QEW29833.1"/>
    <property type="molecule type" value="Genomic_DNA"/>
</dbReference>
<evidence type="ECO:0000256" key="1">
    <source>
        <dbReference type="SAM" id="SignalP"/>
    </source>
</evidence>
<keyword evidence="1" id="KW-0732">Signal</keyword>
<name>A0A0T5NTG0_9RHOB</name>
<feature type="signal peptide" evidence="1">
    <location>
        <begin position="1"/>
        <end position="22"/>
    </location>
</feature>
<dbReference type="EMBL" id="LAXI01000044">
    <property type="protein sequence ID" value="KRS12232.1"/>
    <property type="molecule type" value="Genomic_DNA"/>
</dbReference>
<dbReference type="KEGG" id="rid:RIdsm_05679"/>
<dbReference type="OrthoDB" id="7745593at2"/>
<evidence type="ECO:0000313" key="4">
    <source>
        <dbReference type="Proteomes" id="UP000051401"/>
    </source>
</evidence>
<protein>
    <recommendedName>
        <fullName evidence="6">EF-hand domain-containing protein</fullName>
    </recommendedName>
</protein>
<geneLocation type="plasmid" evidence="5">
    <name>pridsm_01</name>
</geneLocation>
<keyword evidence="3" id="KW-0614">Plasmid</keyword>
<dbReference type="Proteomes" id="UP000051401">
    <property type="component" value="Unassembled WGS sequence"/>
</dbReference>
<dbReference type="Proteomes" id="UP000325785">
    <property type="component" value="Plasmid pRIdsm_01"/>
</dbReference>
<geneLocation type="plasmid" evidence="3">
    <name>pRIdsm_01</name>
</geneLocation>
<organism evidence="2 4">
    <name type="scientific">Roseovarius indicus</name>
    <dbReference type="NCBI Taxonomy" id="540747"/>
    <lineage>
        <taxon>Bacteria</taxon>
        <taxon>Pseudomonadati</taxon>
        <taxon>Pseudomonadota</taxon>
        <taxon>Alphaproteobacteria</taxon>
        <taxon>Rhodobacterales</taxon>
        <taxon>Roseobacteraceae</taxon>
        <taxon>Roseovarius</taxon>
    </lineage>
</organism>
<sequence>MEHNLTLILTAAAALAAGSAVLAESGYGTGHHKLPERSEFSHSGDTMKAHFRHIDRNQDGVASREEVEVHDGRDKWFKRNALLGEFANPGF</sequence>
<keyword evidence="4" id="KW-1185">Reference proteome</keyword>
<dbReference type="PATRIC" id="fig|540747.5.peg.4788"/>
<dbReference type="STRING" id="540747.SAMN04488031_13210"/>
<dbReference type="AlphaFoldDB" id="A0A0T5NTG0"/>
<evidence type="ECO:0008006" key="6">
    <source>
        <dbReference type="Google" id="ProtNLM"/>
    </source>
</evidence>
<feature type="chain" id="PRO_5010437248" description="EF-hand domain-containing protein" evidence="1">
    <location>
        <begin position="23"/>
        <end position="91"/>
    </location>
</feature>
<reference evidence="2 4" key="1">
    <citation type="submission" date="2015-04" db="EMBL/GenBank/DDBJ databases">
        <title>The draft genome sequence of Roseovarius indicus B108T.</title>
        <authorList>
            <person name="Li G."/>
            <person name="Lai Q."/>
            <person name="Shao Z."/>
            <person name="Yan P."/>
        </authorList>
    </citation>
    <scope>NUCLEOTIDE SEQUENCE [LARGE SCALE GENOMIC DNA]</scope>
    <source>
        <strain evidence="2 4">B108</strain>
    </source>
</reference>
<dbReference type="RefSeq" id="WP_057821849.1">
    <property type="nucleotide sequence ID" value="NZ_CP031599.1"/>
</dbReference>